<feature type="transmembrane region" description="Helical" evidence="2">
    <location>
        <begin position="125"/>
        <end position="146"/>
    </location>
</feature>
<evidence type="ECO:0000256" key="2">
    <source>
        <dbReference type="SAM" id="Phobius"/>
    </source>
</evidence>
<organism evidence="4 5">
    <name type="scientific">Frondihabitans australicus</name>
    <dbReference type="NCBI Taxonomy" id="386892"/>
    <lineage>
        <taxon>Bacteria</taxon>
        <taxon>Bacillati</taxon>
        <taxon>Actinomycetota</taxon>
        <taxon>Actinomycetes</taxon>
        <taxon>Micrococcales</taxon>
        <taxon>Microbacteriaceae</taxon>
        <taxon>Frondihabitans</taxon>
    </lineage>
</organism>
<reference evidence="4 5" key="1">
    <citation type="submission" date="2018-10" db="EMBL/GenBank/DDBJ databases">
        <title>Sequencing the genomes of 1000 actinobacteria strains.</title>
        <authorList>
            <person name="Klenk H.-P."/>
        </authorList>
    </citation>
    <scope>NUCLEOTIDE SEQUENCE [LARGE SCALE GENOMIC DNA]</scope>
    <source>
        <strain evidence="4 5">DSM 17894</strain>
    </source>
</reference>
<gene>
    <name evidence="4" type="ORF">C8E83_1305</name>
</gene>
<dbReference type="InterPro" id="IPR005184">
    <property type="entry name" value="DUF306_Meta_HslJ"/>
</dbReference>
<dbReference type="Gene3D" id="2.40.128.270">
    <property type="match status" value="1"/>
</dbReference>
<keyword evidence="5" id="KW-1185">Reference proteome</keyword>
<dbReference type="Pfam" id="PF05656">
    <property type="entry name" value="DUF805"/>
    <property type="match status" value="1"/>
</dbReference>
<keyword evidence="2" id="KW-1133">Transmembrane helix</keyword>
<dbReference type="InterPro" id="IPR038670">
    <property type="entry name" value="HslJ-like_sf"/>
</dbReference>
<feature type="transmembrane region" description="Helical" evidence="2">
    <location>
        <begin position="158"/>
        <end position="179"/>
    </location>
</feature>
<evidence type="ECO:0000313" key="5">
    <source>
        <dbReference type="Proteomes" id="UP000280008"/>
    </source>
</evidence>
<dbReference type="InterPro" id="IPR008523">
    <property type="entry name" value="DUF805"/>
</dbReference>
<dbReference type="EMBL" id="RBKS01000001">
    <property type="protein sequence ID" value="RKR74197.1"/>
    <property type="molecule type" value="Genomic_DNA"/>
</dbReference>
<dbReference type="Pfam" id="PF03724">
    <property type="entry name" value="META"/>
    <property type="match status" value="1"/>
</dbReference>
<comment type="caution">
    <text evidence="4">The sequence shown here is derived from an EMBL/GenBank/DDBJ whole genome shotgun (WGS) entry which is preliminary data.</text>
</comment>
<sequence>MATATTAPARGAERVRAASDGGPWGIFRSDDEAPIRRAHPLDAARRYWTKYAVFTGRASRSEFWFSWLYLTAGYGLILIGVPRLLGVHSDFSLDSGFLGPALSTGWSLANAHGGGLPDPWSGVGAVTHALLLTFTLVTFVPTMALGFRRMHDVGLPGWIAVTGLGTSPIVGLLFLAALFPSRTAGARYDRAVERIGADESETPDRADSTDTHHHSILGGRPKRTTVVRASVVVGLVAAATVGLYFAAVPATPVAAQGTWQLTAMRGISGPQRLTSEPIEMTLRAGSLVGDDTCNTFSADLHGFSPWRMSTVIATEMGCDDDSAARAHFADDLASVARASVDGDTLRLTGPNGVELDFVRT</sequence>
<feature type="transmembrane region" description="Helical" evidence="2">
    <location>
        <begin position="231"/>
        <end position="255"/>
    </location>
</feature>
<dbReference type="RefSeq" id="WP_170159860.1">
    <property type="nucleotide sequence ID" value="NZ_RBKS01000001.1"/>
</dbReference>
<dbReference type="GO" id="GO:0005886">
    <property type="term" value="C:plasma membrane"/>
    <property type="evidence" value="ECO:0007669"/>
    <property type="project" value="TreeGrafter"/>
</dbReference>
<keyword evidence="2" id="KW-0472">Membrane</keyword>
<proteinExistence type="predicted"/>
<protein>
    <submittedName>
        <fullName evidence="4">Uncharacterized membrane protein YhaH (DUF805 family)</fullName>
    </submittedName>
</protein>
<dbReference type="PANTHER" id="PTHR34980">
    <property type="entry name" value="INNER MEMBRANE PROTEIN-RELATED-RELATED"/>
    <property type="match status" value="1"/>
</dbReference>
<dbReference type="PANTHER" id="PTHR34980:SF2">
    <property type="entry name" value="INNER MEMBRANE PROTEIN YHAH-RELATED"/>
    <property type="match status" value="1"/>
</dbReference>
<dbReference type="Proteomes" id="UP000280008">
    <property type="component" value="Unassembled WGS sequence"/>
</dbReference>
<name>A0A495IDY0_9MICO</name>
<feature type="domain" description="DUF306" evidence="3">
    <location>
        <begin position="255"/>
        <end position="353"/>
    </location>
</feature>
<accession>A0A495IDY0</accession>
<keyword evidence="2" id="KW-0812">Transmembrane</keyword>
<dbReference type="AlphaFoldDB" id="A0A495IDY0"/>
<evidence type="ECO:0000313" key="4">
    <source>
        <dbReference type="EMBL" id="RKR74197.1"/>
    </source>
</evidence>
<feature type="transmembrane region" description="Helical" evidence="2">
    <location>
        <begin position="67"/>
        <end position="85"/>
    </location>
</feature>
<feature type="region of interest" description="Disordered" evidence="1">
    <location>
        <begin position="195"/>
        <end position="219"/>
    </location>
</feature>
<evidence type="ECO:0000256" key="1">
    <source>
        <dbReference type="SAM" id="MobiDB-lite"/>
    </source>
</evidence>
<feature type="compositionally biased region" description="Basic and acidic residues" evidence="1">
    <location>
        <begin position="195"/>
        <end position="213"/>
    </location>
</feature>
<evidence type="ECO:0000259" key="3">
    <source>
        <dbReference type="Pfam" id="PF03724"/>
    </source>
</evidence>